<organism evidence="1 2">
    <name type="scientific">Azoarcus taiwanensis</name>
    <dbReference type="NCBI Taxonomy" id="666964"/>
    <lineage>
        <taxon>Bacteria</taxon>
        <taxon>Pseudomonadati</taxon>
        <taxon>Pseudomonadota</taxon>
        <taxon>Betaproteobacteria</taxon>
        <taxon>Rhodocyclales</taxon>
        <taxon>Zoogloeaceae</taxon>
        <taxon>Azoarcus</taxon>
    </lineage>
</organism>
<comment type="caution">
    <text evidence="1">The sequence shown here is derived from an EMBL/GenBank/DDBJ whole genome shotgun (WGS) entry which is preliminary data.</text>
</comment>
<evidence type="ECO:0000313" key="1">
    <source>
        <dbReference type="EMBL" id="NMG02996.1"/>
    </source>
</evidence>
<dbReference type="InterPro" id="IPR046556">
    <property type="entry name" value="DUF6710"/>
</dbReference>
<reference evidence="1" key="1">
    <citation type="submission" date="2019-12" db="EMBL/GenBank/DDBJ databases">
        <title>Comparative genomics gives insights into the taxonomy of the Azoarcus-Aromatoleum group and reveals separate origins of nif in the plant-associated Azoarcus and non-plant-associated Aromatoleum sub-groups.</title>
        <authorList>
            <person name="Lafos M."/>
            <person name="Maluk M."/>
            <person name="Batista M."/>
            <person name="Junghare M."/>
            <person name="Carmona M."/>
            <person name="Faoro H."/>
            <person name="Cruz L.M."/>
            <person name="Battistoni F."/>
            <person name="De Souza E."/>
            <person name="Pedrosa F."/>
            <person name="Chen W.-M."/>
            <person name="Poole P.S."/>
            <person name="Dixon R.A."/>
            <person name="James E.K."/>
        </authorList>
    </citation>
    <scope>NUCLEOTIDE SEQUENCE</scope>
    <source>
        <strain evidence="1">NSC3</strain>
    </source>
</reference>
<gene>
    <name evidence="1" type="ORF">GPA21_08415</name>
</gene>
<evidence type="ECO:0000313" key="2">
    <source>
        <dbReference type="Proteomes" id="UP000599523"/>
    </source>
</evidence>
<dbReference type="EMBL" id="WTVM01000039">
    <property type="protein sequence ID" value="NMG02996.1"/>
    <property type="molecule type" value="Genomic_DNA"/>
</dbReference>
<dbReference type="RefSeq" id="WP_168987755.1">
    <property type="nucleotide sequence ID" value="NZ_CAWPHM010000263.1"/>
</dbReference>
<dbReference type="Proteomes" id="UP000599523">
    <property type="component" value="Unassembled WGS sequence"/>
</dbReference>
<proteinExistence type="predicted"/>
<protein>
    <submittedName>
        <fullName evidence="1">Uncharacterized protein</fullName>
    </submittedName>
</protein>
<dbReference type="AlphaFoldDB" id="A0A972F796"/>
<keyword evidence="2" id="KW-1185">Reference proteome</keyword>
<name>A0A972F796_9RHOO</name>
<accession>A0A972F796</accession>
<sequence>MRFPFLLRKQEQAWRERKSRFQQVMDLAHDVAKIDPVGLQTLVRLVAAPLQAKTITSAAHAMPHGASWADSFSCLFFQDGLPVTPDGQRAYEISSRRSDQRFRLRLGIDPVLATPWHRDRLANALATIGFGKRQGPWSEDGNHLVSLLLPIGVGIVFGGNHSMAAGIANGEGFVTSTDVQDLTPLYSHVRYDGLDFLRNHDGAQLSQPEDEEPGMLFEIGRLMVERGVAAGVEYVDPEAAAAPSMSGGDGYYKVLINGQDAGVALTSSGAAMALRQAGLQEGSVEWGEVLHGASPFVRSNYQGHEERIELRWSIRRRVVDDLKSVHGVMSWVAADDD</sequence>
<dbReference type="Pfam" id="PF20457">
    <property type="entry name" value="DUF6710"/>
    <property type="match status" value="1"/>
</dbReference>